<evidence type="ECO:0000313" key="3">
    <source>
        <dbReference type="EMBL" id="SET11943.1"/>
    </source>
</evidence>
<feature type="region of interest" description="Disordered" evidence="1">
    <location>
        <begin position="296"/>
        <end position="328"/>
    </location>
</feature>
<evidence type="ECO:0000313" key="4">
    <source>
        <dbReference type="Proteomes" id="UP000199361"/>
    </source>
</evidence>
<dbReference type="EMBL" id="FOHX01000002">
    <property type="protein sequence ID" value="SET11943.1"/>
    <property type="molecule type" value="Genomic_DNA"/>
</dbReference>
<accession>A0A1I0BZQ4</accession>
<proteinExistence type="predicted"/>
<dbReference type="Gene3D" id="1.10.510.10">
    <property type="entry name" value="Transferase(Phosphotransferase) domain 1"/>
    <property type="match status" value="1"/>
</dbReference>
<feature type="compositionally biased region" description="Pro residues" evidence="1">
    <location>
        <begin position="302"/>
        <end position="324"/>
    </location>
</feature>
<dbReference type="STRING" id="568860.SAMN05421811_102104"/>
<dbReference type="InterPro" id="IPR011009">
    <property type="entry name" value="Kinase-like_dom_sf"/>
</dbReference>
<dbReference type="Proteomes" id="UP000199361">
    <property type="component" value="Unassembled WGS sequence"/>
</dbReference>
<dbReference type="RefSeq" id="WP_143082092.1">
    <property type="nucleotide sequence ID" value="NZ_FOHX01000002.1"/>
</dbReference>
<gene>
    <name evidence="3" type="ORF">SAMN05421811_102104</name>
</gene>
<sequence>MRIAGRYGDYDIEDTAFATGGMAAVHRISGAELVFKRYATPVVEPARLGMLEELCALGRNVHGEGVPAVGDTVRDSLCWPIDLVTRRSGAVTGVVMPLLPDRFLRPGGSPRTLDFLLLRRAAPPSAEVRVAVLARLAGIFAWLEELRLVHGDLAPKNIAWCDAPAPGLCLIDVDGVAPADPPPWRGVSTPGWQDPRLVAGLIPAHDGASDRYALALALYRGLFLVPGNLARGADGRWPRPAAIPPDADPGLREALEATLGTPLDPDGRTAPGAWVELLDAAFPAGDAAALRRLDDAARPDRPPVVPAVPAPAPPDPPDPQPQKPPKPRLSALPALWARLRRSPVATLRALAKRVVSVSFVAFVVVGLGWALISGLVGSVVDLAVSVRSLFDPPVVPHTKAGLALDVGECLVYPVNEKTLPVVGDCDELHWGQAFARLPLDVRTVTLGELAKGADAACGRRFAELDDDVRLGFASFALYPNVQAWQSGHRTAVCVLVRSNHAPWEGGRV</sequence>
<keyword evidence="2" id="KW-1133">Transmembrane helix</keyword>
<keyword evidence="2" id="KW-0472">Membrane</keyword>
<keyword evidence="4" id="KW-1185">Reference proteome</keyword>
<feature type="transmembrane region" description="Helical" evidence="2">
    <location>
        <begin position="350"/>
        <end position="372"/>
    </location>
</feature>
<dbReference type="SUPFAM" id="SSF56112">
    <property type="entry name" value="Protein kinase-like (PK-like)"/>
    <property type="match status" value="1"/>
</dbReference>
<protein>
    <recommendedName>
        <fullName evidence="5">Septum formation</fullName>
    </recommendedName>
</protein>
<reference evidence="3 4" key="1">
    <citation type="submission" date="2016-10" db="EMBL/GenBank/DDBJ databases">
        <authorList>
            <person name="de Groot N.N."/>
        </authorList>
    </citation>
    <scope>NUCLEOTIDE SEQUENCE [LARGE SCALE GENOMIC DNA]</scope>
    <source>
        <strain evidence="3 4">CGMCC 4.5598</strain>
    </source>
</reference>
<evidence type="ECO:0000256" key="2">
    <source>
        <dbReference type="SAM" id="Phobius"/>
    </source>
</evidence>
<organism evidence="3 4">
    <name type="scientific">Nonomuraea wenchangensis</name>
    <dbReference type="NCBI Taxonomy" id="568860"/>
    <lineage>
        <taxon>Bacteria</taxon>
        <taxon>Bacillati</taxon>
        <taxon>Actinomycetota</taxon>
        <taxon>Actinomycetes</taxon>
        <taxon>Streptosporangiales</taxon>
        <taxon>Streptosporangiaceae</taxon>
        <taxon>Nonomuraea</taxon>
    </lineage>
</organism>
<evidence type="ECO:0000256" key="1">
    <source>
        <dbReference type="SAM" id="MobiDB-lite"/>
    </source>
</evidence>
<evidence type="ECO:0008006" key="5">
    <source>
        <dbReference type="Google" id="ProtNLM"/>
    </source>
</evidence>
<name>A0A1I0BZQ4_9ACTN</name>
<dbReference type="AlphaFoldDB" id="A0A1I0BZQ4"/>
<dbReference type="OrthoDB" id="3636727at2"/>
<keyword evidence="2" id="KW-0812">Transmembrane</keyword>